<evidence type="ECO:0000313" key="10">
    <source>
        <dbReference type="EMBL" id="EGF83689.1"/>
    </source>
</evidence>
<comment type="subcellular location">
    <subcellularLocation>
        <location evidence="1">Nucleus</location>
    </subcellularLocation>
</comment>
<feature type="compositionally biased region" description="Low complexity" evidence="8">
    <location>
        <begin position="201"/>
        <end position="216"/>
    </location>
</feature>
<feature type="signal peptide" evidence="9">
    <location>
        <begin position="1"/>
        <end position="18"/>
    </location>
</feature>
<keyword evidence="2" id="KW-0479">Metal-binding</keyword>
<reference evidence="10 11" key="1">
    <citation type="submission" date="2009-12" db="EMBL/GenBank/DDBJ databases">
        <title>The draft genome of Batrachochytrium dendrobatidis.</title>
        <authorList>
            <consortium name="US DOE Joint Genome Institute (JGI-PGF)"/>
            <person name="Kuo A."/>
            <person name="Salamov A."/>
            <person name="Schmutz J."/>
            <person name="Lucas S."/>
            <person name="Pitluck S."/>
            <person name="Rosenblum E."/>
            <person name="Stajich J."/>
            <person name="Eisen M."/>
            <person name="Grigoriev I.V."/>
        </authorList>
    </citation>
    <scope>NUCLEOTIDE SEQUENCE [LARGE SCALE GENOMIC DNA]</scope>
    <source>
        <strain evidence="11">JAM81 / FGSC 10211</strain>
    </source>
</reference>
<dbReference type="HOGENOM" id="CLU_056025_0_0_1"/>
<dbReference type="Proteomes" id="UP000007241">
    <property type="component" value="Unassembled WGS sequence"/>
</dbReference>
<dbReference type="RefSeq" id="XP_006676190.1">
    <property type="nucleotide sequence ID" value="XM_006676127.1"/>
</dbReference>
<dbReference type="GO" id="GO:0005634">
    <property type="term" value="C:nucleus"/>
    <property type="evidence" value="ECO:0007669"/>
    <property type="project" value="UniProtKB-SubCell"/>
</dbReference>
<keyword evidence="7" id="KW-0539">Nucleus</keyword>
<evidence type="ECO:0000256" key="8">
    <source>
        <dbReference type="SAM" id="MobiDB-lite"/>
    </source>
</evidence>
<evidence type="ECO:0000256" key="7">
    <source>
        <dbReference type="ARBA" id="ARBA00023242"/>
    </source>
</evidence>
<keyword evidence="5" id="KW-0862">Zinc</keyword>
<dbReference type="GO" id="GO:0003677">
    <property type="term" value="F:DNA binding"/>
    <property type="evidence" value="ECO:0007669"/>
    <property type="project" value="UniProtKB-KW"/>
</dbReference>
<evidence type="ECO:0000256" key="5">
    <source>
        <dbReference type="ARBA" id="ARBA00022833"/>
    </source>
</evidence>
<dbReference type="InParanoid" id="F4NVE9"/>
<keyword evidence="9" id="KW-0732">Signal</keyword>
<accession>F4NVE9</accession>
<feature type="chain" id="PRO_5003318660" evidence="9">
    <location>
        <begin position="19"/>
        <end position="421"/>
    </location>
</feature>
<keyword evidence="11" id="KW-1185">Reference proteome</keyword>
<feature type="region of interest" description="Disordered" evidence="8">
    <location>
        <begin position="21"/>
        <end position="80"/>
    </location>
</feature>
<dbReference type="InterPro" id="IPR051574">
    <property type="entry name" value="ZnF_E-box_Homeobox"/>
</dbReference>
<dbReference type="PANTHER" id="PTHR24391">
    <property type="entry name" value="HISTONE H4 TRANSCRIPTION FACTOR-RELATED"/>
    <property type="match status" value="1"/>
</dbReference>
<dbReference type="AlphaFoldDB" id="F4NVE9"/>
<feature type="compositionally biased region" description="Low complexity" evidence="8">
    <location>
        <begin position="115"/>
        <end position="124"/>
    </location>
</feature>
<name>F4NVE9_BATDJ</name>
<gene>
    <name evidence="10" type="ORF">BATDEDRAFT_86066</name>
</gene>
<proteinExistence type="predicted"/>
<evidence type="ECO:0000256" key="4">
    <source>
        <dbReference type="ARBA" id="ARBA00022771"/>
    </source>
</evidence>
<dbReference type="GO" id="GO:0006355">
    <property type="term" value="P:regulation of DNA-templated transcription"/>
    <property type="evidence" value="ECO:0007669"/>
    <property type="project" value="UniProtKB-ARBA"/>
</dbReference>
<evidence type="ECO:0000313" key="11">
    <source>
        <dbReference type="Proteomes" id="UP000007241"/>
    </source>
</evidence>
<evidence type="ECO:0000256" key="3">
    <source>
        <dbReference type="ARBA" id="ARBA00022737"/>
    </source>
</evidence>
<keyword evidence="6" id="KW-0238">DNA-binding</keyword>
<organism evidence="10 11">
    <name type="scientific">Batrachochytrium dendrobatidis (strain JAM81 / FGSC 10211)</name>
    <name type="common">Frog chytrid fungus</name>
    <dbReference type="NCBI Taxonomy" id="684364"/>
    <lineage>
        <taxon>Eukaryota</taxon>
        <taxon>Fungi</taxon>
        <taxon>Fungi incertae sedis</taxon>
        <taxon>Chytridiomycota</taxon>
        <taxon>Chytridiomycota incertae sedis</taxon>
        <taxon>Chytridiomycetes</taxon>
        <taxon>Rhizophydiales</taxon>
        <taxon>Rhizophydiales incertae sedis</taxon>
        <taxon>Batrachochytrium</taxon>
    </lineage>
</organism>
<keyword evidence="4" id="KW-0863">Zinc-finger</keyword>
<feature type="compositionally biased region" description="Polar residues" evidence="8">
    <location>
        <begin position="189"/>
        <end position="200"/>
    </location>
</feature>
<feature type="compositionally biased region" description="Low complexity" evidence="8">
    <location>
        <begin position="21"/>
        <end position="47"/>
    </location>
</feature>
<protein>
    <submittedName>
        <fullName evidence="10">Uncharacterized protein</fullName>
    </submittedName>
</protein>
<dbReference type="EMBL" id="GL882879">
    <property type="protein sequence ID" value="EGF83689.1"/>
    <property type="molecule type" value="Genomic_DNA"/>
</dbReference>
<feature type="region of interest" description="Disordered" evidence="8">
    <location>
        <begin position="252"/>
        <end position="274"/>
    </location>
</feature>
<evidence type="ECO:0000256" key="9">
    <source>
        <dbReference type="SAM" id="SignalP"/>
    </source>
</evidence>
<evidence type="ECO:0000256" key="2">
    <source>
        <dbReference type="ARBA" id="ARBA00022723"/>
    </source>
</evidence>
<evidence type="ECO:0000256" key="1">
    <source>
        <dbReference type="ARBA" id="ARBA00004123"/>
    </source>
</evidence>
<dbReference type="GO" id="GO:0008270">
    <property type="term" value="F:zinc ion binding"/>
    <property type="evidence" value="ECO:0007669"/>
    <property type="project" value="UniProtKB-KW"/>
</dbReference>
<dbReference type="PANTHER" id="PTHR24391:SF18">
    <property type="entry name" value="EG:115C2.6 PROTEIN"/>
    <property type="match status" value="1"/>
</dbReference>
<feature type="region of interest" description="Disordered" evidence="8">
    <location>
        <begin position="113"/>
        <end position="157"/>
    </location>
</feature>
<sequence>MKLVDILFVLTAAATTNAILIPTNNNGSPQASGTSSQMSGSTSEPSSDTFDQKWQDIMDIVDPSTSRRGRKRPIDELGPSISEQDWKAIIDRPDPGIPEDWRDLVDAVNSNILKDQQQSIDQPSPSTPKRGRKRPIDEHGPSASKQSRKQSTDEPGLVFPDKYWQRLIDEVDSDAFKDWKELFDIVDQSTSNQNKQQPMIQSNPSTSSQDQQQPTDIVDPSTYGQNQQYSTDTINSSILDENWRNLFDIADSSTSNQVSDPTNEPNPNISDQTQQHPVDAIGLSISNEDWQEIIDAANPSTSSQNQQQPMIHNESTNTVTNQIARLSQKYQITLDGMKKRLVESKEIRDKKRKEYYGSMALGFKQWSALERGEEISGSRYDPDTEIRLKHEYEKAGAKIRSIRQDLKRFMKKHGLRFEEPN</sequence>
<evidence type="ECO:0000256" key="6">
    <source>
        <dbReference type="ARBA" id="ARBA00023125"/>
    </source>
</evidence>
<keyword evidence="3" id="KW-0677">Repeat</keyword>
<dbReference type="GeneID" id="18242318"/>
<feature type="region of interest" description="Disordered" evidence="8">
    <location>
        <begin position="189"/>
        <end position="228"/>
    </location>
</feature>